<evidence type="ECO:0000313" key="1">
    <source>
        <dbReference type="EMBL" id="GGK24886.1"/>
    </source>
</evidence>
<dbReference type="Gene3D" id="2.60.120.260">
    <property type="entry name" value="Galactose-binding domain-like"/>
    <property type="match status" value="1"/>
</dbReference>
<name>A0ABQ2ETG6_9ACTN</name>
<protein>
    <recommendedName>
        <fullName evidence="3">Minor tail protein</fullName>
    </recommendedName>
</protein>
<keyword evidence="2" id="KW-1185">Reference proteome</keyword>
<dbReference type="Proteomes" id="UP000660265">
    <property type="component" value="Unassembled WGS sequence"/>
</dbReference>
<sequence>MAIPGNFLSQVTESIDPNTSGWTPLLNCTLSKGTGGRNGDGVLTVKSVAAGEMRARTVSSYAVTPGTVYQTFADASGSIVEKIGLRWLSPTNIELSISWSLTTASASASLHRVGVAAPAPVGAARAQVVLSSSPAGAAVTHLWENVYLGLPIRSTGNLLPFGTESFEIDASGWTSELNATVGRAAPAVQWPVTWYYSGGAILTVTAIANGDVAARTVERPVVTEGIEYTAYCYLSPPTTGSDSWIEIRFYDATDTQLTATRGELAAASTGYQRQRVSAIAPAGAVTCGVTVGMDGATAAQILRVEQVVVTVAPGFQAGSVVRYADASFEQGVAGWTKTSGVATIARSTPWGAAAADGSYCLTVTSATATASTIRSAKFPLPSGSEGQDFRLSFYEQVAAGSWTTTRGVRWYDAADTDLGATGTGASAAPSPGWWKLSRDQTAPAGATQAAVELTLTAGAINSTIRLDAVALWQAEPLMEVDVIPASASITITLRELTLDRGILIYRITPDGTRTLVRGPNGLYDGTVVITSDQMVIEDYEAPLLTPVYYYVEVIDPADLSHQNRTSDPVTIPHDDPDEAWLKDPGNPQRNCRVLMQTAPVWSRPIEQATHRVAGRRNAVVLSGVRSGLEGDLQIWTRTDEERASLHWLLDSGNVILWQAAPGKGVSDMYVSVGSITEARSEEDADDPWRAWTLPLTEADMPVTTGVNGSAGRTWQDILSEFATWQEVLETYATWEDVFLDRRIGG</sequence>
<gene>
    <name evidence="1" type="ORF">GCM10011583_66190</name>
</gene>
<evidence type="ECO:0000313" key="2">
    <source>
        <dbReference type="Proteomes" id="UP000660265"/>
    </source>
</evidence>
<comment type="caution">
    <text evidence="1">The sequence shown here is derived from an EMBL/GenBank/DDBJ whole genome shotgun (WGS) entry which is preliminary data.</text>
</comment>
<reference evidence="2" key="1">
    <citation type="journal article" date="2019" name="Int. J. Syst. Evol. Microbiol.">
        <title>The Global Catalogue of Microorganisms (GCM) 10K type strain sequencing project: providing services to taxonomists for standard genome sequencing and annotation.</title>
        <authorList>
            <consortium name="The Broad Institute Genomics Platform"/>
            <consortium name="The Broad Institute Genome Sequencing Center for Infectious Disease"/>
            <person name="Wu L."/>
            <person name="Ma J."/>
        </authorList>
    </citation>
    <scope>NUCLEOTIDE SEQUENCE [LARGE SCALE GENOMIC DNA]</scope>
    <source>
        <strain evidence="2">CGMCC 4.7275</strain>
    </source>
</reference>
<proteinExistence type="predicted"/>
<evidence type="ECO:0008006" key="3">
    <source>
        <dbReference type="Google" id="ProtNLM"/>
    </source>
</evidence>
<accession>A0ABQ2ETG6</accession>
<organism evidence="1 2">
    <name type="scientific">Streptomyces camponoticapitis</name>
    <dbReference type="NCBI Taxonomy" id="1616125"/>
    <lineage>
        <taxon>Bacteria</taxon>
        <taxon>Bacillati</taxon>
        <taxon>Actinomycetota</taxon>
        <taxon>Actinomycetes</taxon>
        <taxon>Kitasatosporales</taxon>
        <taxon>Streptomycetaceae</taxon>
        <taxon>Streptomyces</taxon>
    </lineage>
</organism>
<dbReference type="EMBL" id="BMMV01000030">
    <property type="protein sequence ID" value="GGK24886.1"/>
    <property type="molecule type" value="Genomic_DNA"/>
</dbReference>